<gene>
    <name evidence="10" type="ORF">BROSI_A1816</name>
</gene>
<protein>
    <recommendedName>
        <fullName evidence="9">Peptidase M43 pregnancy-associated plasma-A domain-containing protein</fullName>
    </recommendedName>
</protein>
<dbReference type="InterPro" id="IPR024079">
    <property type="entry name" value="MetalloPept_cat_dom_sf"/>
</dbReference>
<keyword evidence="6" id="KW-0862">Zinc</keyword>
<dbReference type="SUPFAM" id="SSF55486">
    <property type="entry name" value="Metalloproteases ('zincins'), catalytic domain"/>
    <property type="match status" value="1"/>
</dbReference>
<evidence type="ECO:0000256" key="8">
    <source>
        <dbReference type="ARBA" id="ARBA00023157"/>
    </source>
</evidence>
<keyword evidence="7" id="KW-0482">Metalloprotease</keyword>
<evidence type="ECO:0000256" key="7">
    <source>
        <dbReference type="ARBA" id="ARBA00023049"/>
    </source>
</evidence>
<keyword evidence="3" id="KW-0479">Metal-binding</keyword>
<organism evidence="10 11">
    <name type="scientific">Candidatus Brocadia sinica JPN1</name>
    <dbReference type="NCBI Taxonomy" id="1197129"/>
    <lineage>
        <taxon>Bacteria</taxon>
        <taxon>Pseudomonadati</taxon>
        <taxon>Planctomycetota</taxon>
        <taxon>Candidatus Brocadiia</taxon>
        <taxon>Candidatus Brocadiales</taxon>
        <taxon>Candidatus Brocadiaceae</taxon>
        <taxon>Candidatus Brocadia</taxon>
    </lineage>
</organism>
<evidence type="ECO:0000256" key="3">
    <source>
        <dbReference type="ARBA" id="ARBA00022723"/>
    </source>
</evidence>
<dbReference type="RefSeq" id="WP_200891726.1">
    <property type="nucleotide sequence ID" value="NZ_BAFN01000001.1"/>
</dbReference>
<keyword evidence="11" id="KW-1185">Reference proteome</keyword>
<evidence type="ECO:0000256" key="5">
    <source>
        <dbReference type="ARBA" id="ARBA00022801"/>
    </source>
</evidence>
<sequence>MKMKRSFLMSGMIVFCLMVMLFIVYSSGIYSQEKKRTCAAMEVHERLMRTVPAYRENQTAIENLTRNYLLRGVLRTEVVKIPVVVHVVYNTPEQNISDGQIKSQIRILNEDYRKLNADVSSVPSVFQSLIADTRIEFALACRDPGGGSTNGIIRKSTTATGFGSDDTVKFSVSGGSDAWPRDRYLNIWVCNLADGLLGYAQFPGGPADTDGVVIAYTALGDTGTAVPPFNKGRTATHEVGHWLNLRHIWGDDCPGANQCSGSDLVDDTPNQECMNYGCPPFPHSSCDNGTNGDMFMDYMDYTDDACMVMFTNGQSARMDAAITGPRSTIMSSDGLKCPPSGGSCGQGSITAMAFILTLYGIGKVRKKSIKTK</sequence>
<feature type="domain" description="Peptidase M43 pregnancy-associated plasma-A" evidence="9">
    <location>
        <begin position="176"/>
        <end position="322"/>
    </location>
</feature>
<keyword evidence="4" id="KW-0732">Signal</keyword>
<dbReference type="InterPro" id="IPR008754">
    <property type="entry name" value="Peptidase_M43"/>
</dbReference>
<evidence type="ECO:0000256" key="6">
    <source>
        <dbReference type="ARBA" id="ARBA00022833"/>
    </source>
</evidence>
<dbReference type="Gene3D" id="3.40.390.10">
    <property type="entry name" value="Collagenase (Catalytic Domain)"/>
    <property type="match status" value="1"/>
</dbReference>
<reference evidence="11" key="1">
    <citation type="journal article" date="2015" name="Genome Announc.">
        <title>Draft Genome Sequence of an Anaerobic Ammonium-Oxidizing Bacterium, "Candidatus Brocadia sinica".</title>
        <authorList>
            <person name="Oshiki M."/>
            <person name="Shinyako-Hata K."/>
            <person name="Satoh H."/>
            <person name="Okabe S."/>
        </authorList>
    </citation>
    <scope>NUCLEOTIDE SEQUENCE [LARGE SCALE GENOMIC DNA]</scope>
    <source>
        <strain evidence="11">JPN1</strain>
    </source>
</reference>
<dbReference type="Pfam" id="PF05572">
    <property type="entry name" value="Peptidase_M43"/>
    <property type="match status" value="1"/>
</dbReference>
<evidence type="ECO:0000313" key="10">
    <source>
        <dbReference type="EMBL" id="GAN33299.1"/>
    </source>
</evidence>
<dbReference type="Proteomes" id="UP000032309">
    <property type="component" value="Unassembled WGS sequence"/>
</dbReference>
<dbReference type="PANTHER" id="PTHR47466:SF1">
    <property type="entry name" value="METALLOPROTEASE MEP1 (AFU_ORTHOLOGUE AFUA_1G07730)-RELATED"/>
    <property type="match status" value="1"/>
</dbReference>
<keyword evidence="2" id="KW-0645">Protease</keyword>
<evidence type="ECO:0000259" key="9">
    <source>
        <dbReference type="Pfam" id="PF05572"/>
    </source>
</evidence>
<keyword evidence="8" id="KW-1015">Disulfide bond</keyword>
<proteinExistence type="inferred from homology"/>
<keyword evidence="5" id="KW-0378">Hydrolase</keyword>
<comment type="similarity">
    <text evidence="1">Belongs to the peptidase M43B family.</text>
</comment>
<name>A0ABQ0JXU2_9BACT</name>
<accession>A0ABQ0JXU2</accession>
<dbReference type="CDD" id="cd04275">
    <property type="entry name" value="ZnMc_pappalysin_like"/>
    <property type="match status" value="1"/>
</dbReference>
<comment type="caution">
    <text evidence="10">The sequence shown here is derived from an EMBL/GenBank/DDBJ whole genome shotgun (WGS) entry which is preliminary data.</text>
</comment>
<dbReference type="PANTHER" id="PTHR47466">
    <property type="match status" value="1"/>
</dbReference>
<evidence type="ECO:0000313" key="11">
    <source>
        <dbReference type="Proteomes" id="UP000032309"/>
    </source>
</evidence>
<evidence type="ECO:0000256" key="4">
    <source>
        <dbReference type="ARBA" id="ARBA00022729"/>
    </source>
</evidence>
<dbReference type="EMBL" id="BAFN01000001">
    <property type="protein sequence ID" value="GAN33299.1"/>
    <property type="molecule type" value="Genomic_DNA"/>
</dbReference>
<evidence type="ECO:0000256" key="2">
    <source>
        <dbReference type="ARBA" id="ARBA00022670"/>
    </source>
</evidence>
<evidence type="ECO:0000256" key="1">
    <source>
        <dbReference type="ARBA" id="ARBA00008721"/>
    </source>
</evidence>